<dbReference type="Gene3D" id="1.10.150.50">
    <property type="entry name" value="Transcription Factor, Ets-1"/>
    <property type="match status" value="1"/>
</dbReference>
<dbReference type="Pfam" id="PF08416">
    <property type="entry name" value="PTB"/>
    <property type="match status" value="1"/>
</dbReference>
<dbReference type="Pfam" id="PF18016">
    <property type="entry name" value="SAM_3"/>
    <property type="match status" value="1"/>
</dbReference>
<gene>
    <name evidence="5" type="ORF">TBIB3V08_LOCUS9232</name>
</gene>
<dbReference type="GO" id="GO:0005886">
    <property type="term" value="C:plasma membrane"/>
    <property type="evidence" value="ECO:0007669"/>
    <property type="project" value="TreeGrafter"/>
</dbReference>
<accession>A0A7R9F4K7</accession>
<dbReference type="SUPFAM" id="SSF50044">
    <property type="entry name" value="SH3-domain"/>
    <property type="match status" value="1"/>
</dbReference>
<feature type="region of interest" description="Disordered" evidence="1">
    <location>
        <begin position="187"/>
        <end position="212"/>
    </location>
</feature>
<feature type="compositionally biased region" description="Basic and acidic residues" evidence="1">
    <location>
        <begin position="429"/>
        <end position="443"/>
    </location>
</feature>
<evidence type="ECO:0000313" key="5">
    <source>
        <dbReference type="EMBL" id="CAD7446912.1"/>
    </source>
</evidence>
<proteinExistence type="predicted"/>
<dbReference type="GO" id="GO:0007266">
    <property type="term" value="P:Rho protein signal transduction"/>
    <property type="evidence" value="ECO:0007669"/>
    <property type="project" value="TreeGrafter"/>
</dbReference>
<dbReference type="SUPFAM" id="SSF50729">
    <property type="entry name" value="PH domain-like"/>
    <property type="match status" value="1"/>
</dbReference>
<feature type="region of interest" description="Disordered" evidence="1">
    <location>
        <begin position="739"/>
        <end position="762"/>
    </location>
</feature>
<feature type="compositionally biased region" description="Pro residues" evidence="1">
    <location>
        <begin position="599"/>
        <end position="610"/>
    </location>
</feature>
<dbReference type="InterPro" id="IPR013625">
    <property type="entry name" value="PTB"/>
</dbReference>
<feature type="compositionally biased region" description="Basic and acidic residues" evidence="1">
    <location>
        <begin position="565"/>
        <end position="577"/>
    </location>
</feature>
<feature type="domain" description="SAM" evidence="3">
    <location>
        <begin position="668"/>
        <end position="693"/>
    </location>
</feature>
<feature type="compositionally biased region" description="Low complexity" evidence="1">
    <location>
        <begin position="611"/>
        <end position="620"/>
    </location>
</feature>
<dbReference type="EMBL" id="OD568387">
    <property type="protein sequence ID" value="CAD7446912.1"/>
    <property type="molecule type" value="Genomic_DNA"/>
</dbReference>
<sequence length="782" mass="89311">MPGVRKNSLDHHWDDLSYRELHLSDQADMFHRSSVHSNGYSTDGQHGGGAVEEMPTYLMEHLATFTVSKETSIMYPADGMRRLLQLEKSNGIWSQKMQMRLDQNWVLIMDYETGAVMERFPVSMIQEPTAFTSHDPMEMYNNILVFIVGEDRQALTSRSEMHIFQCQSISAQDLVEDLKLLRVGKVPPGRHAHHIPPPPATPPPEPPSNGVNVREQVSVFNAVSNQLDPRGVPQGELVPGMFPSRDGISLNDETSSTSSEKYERDVTILNHCFDDIEKFIARLQHAAAASRELERRRRNRKSKKKDLGDGMLTMRAKPPPEVEFVDIFQKFKLSFNLLVDHYREPEHDDSHYSSDYFDYENQEPSPTETNRYAFDNRNYVARPERYSRDEREHSQSPGSDRDYPPGSVLGAHPAAPRDATARSDISADSIERNGAEGQQRFERSQSRWLEELRARGGKVVQVTYPRTANNDKELTVVDDSRKWWKARNSRGQVAHVPHTIVTPFQPGSGDPSEVFSNPLYAPPQGYHRQYPNQESPRGERDNGAGIDMGRPTRSPPIPPPAPADWVRKERLGKKDTNDPDLSSDEDGLPISRTREQAKPIPPPPPPPLPPADSSSPSPTSTMGTNRSRKSEGTLSRAQSSQDLMQEELKAVLTMFREKRPNVEILTTPKVYINQDSSPDEVQKWLQAKSFSQKKDRIRNKMIRDRLQVILLEETLKRRWFQGLGHMMRKEADRMLKKTLQSKEKGRRPIGRPRTRWLDQAQKDMEAKGVDWRQVAEGEVWRD</sequence>
<dbReference type="InterPro" id="IPR036028">
    <property type="entry name" value="SH3-like_dom_sf"/>
</dbReference>
<feature type="compositionally biased region" description="Pro residues" evidence="1">
    <location>
        <begin position="553"/>
        <end position="562"/>
    </location>
</feature>
<dbReference type="InterPro" id="IPR041418">
    <property type="entry name" value="SAM_3"/>
</dbReference>
<dbReference type="InterPro" id="IPR055093">
    <property type="entry name" value="EPS8_2nd"/>
</dbReference>
<evidence type="ECO:0000256" key="1">
    <source>
        <dbReference type="SAM" id="MobiDB-lite"/>
    </source>
</evidence>
<dbReference type="InterPro" id="IPR011993">
    <property type="entry name" value="PH-like_dom_sf"/>
</dbReference>
<feature type="region of interest" description="Disordered" evidence="1">
    <location>
        <begin position="352"/>
        <end position="443"/>
    </location>
</feature>
<feature type="domain" description="PTB" evidence="2">
    <location>
        <begin position="57"/>
        <end position="179"/>
    </location>
</feature>
<protein>
    <submittedName>
        <fullName evidence="5">Uncharacterized protein</fullName>
    </submittedName>
</protein>
<dbReference type="FunFam" id="2.30.29.30:FF:000289">
    <property type="entry name" value="Epidermal growth factor receptor kinase substrate 8"/>
    <property type="match status" value="1"/>
</dbReference>
<organism evidence="5">
    <name type="scientific">Timema bartmani</name>
    <dbReference type="NCBI Taxonomy" id="61472"/>
    <lineage>
        <taxon>Eukaryota</taxon>
        <taxon>Metazoa</taxon>
        <taxon>Ecdysozoa</taxon>
        <taxon>Arthropoda</taxon>
        <taxon>Hexapoda</taxon>
        <taxon>Insecta</taxon>
        <taxon>Pterygota</taxon>
        <taxon>Neoptera</taxon>
        <taxon>Polyneoptera</taxon>
        <taxon>Phasmatodea</taxon>
        <taxon>Timematodea</taxon>
        <taxon>Timematoidea</taxon>
        <taxon>Timematidae</taxon>
        <taxon>Timema</taxon>
    </lineage>
</organism>
<dbReference type="PANTHER" id="PTHR12287">
    <property type="entry name" value="EPIDERMAL GROWTH FACTOR RECEPTOR KINASE SUBSTRATE EPS8-RELATED PROTEIN"/>
    <property type="match status" value="1"/>
</dbReference>
<feature type="region of interest" description="Disordered" evidence="1">
    <location>
        <begin position="290"/>
        <end position="314"/>
    </location>
</feature>
<dbReference type="InterPro" id="IPR013761">
    <property type="entry name" value="SAM/pointed_sf"/>
</dbReference>
<feature type="compositionally biased region" description="Pro residues" evidence="1">
    <location>
        <begin position="195"/>
        <end position="207"/>
    </location>
</feature>
<feature type="domain" description="EPS8 spectrin-like" evidence="4">
    <location>
        <begin position="264"/>
        <end position="339"/>
    </location>
</feature>
<dbReference type="InterPro" id="IPR039801">
    <property type="entry name" value="EPS8-like"/>
</dbReference>
<dbReference type="Pfam" id="PF22975">
    <property type="entry name" value="EPS8_2nd"/>
    <property type="match status" value="1"/>
</dbReference>
<dbReference type="InterPro" id="IPR033928">
    <property type="entry name" value="EPS8_PTB"/>
</dbReference>
<dbReference type="CDD" id="cd01210">
    <property type="entry name" value="PTB_EPS8"/>
    <property type="match status" value="1"/>
</dbReference>
<dbReference type="GO" id="GO:0035023">
    <property type="term" value="P:regulation of Rho protein signal transduction"/>
    <property type="evidence" value="ECO:0007669"/>
    <property type="project" value="TreeGrafter"/>
</dbReference>
<feature type="region of interest" description="Disordered" evidence="1">
    <location>
        <begin position="489"/>
        <end position="642"/>
    </location>
</feature>
<evidence type="ECO:0000259" key="2">
    <source>
        <dbReference type="Pfam" id="PF08416"/>
    </source>
</evidence>
<dbReference type="Gene3D" id="2.30.29.30">
    <property type="entry name" value="Pleckstrin-homology domain (PH domain)/Phosphotyrosine-binding domain (PTB)"/>
    <property type="match status" value="1"/>
</dbReference>
<dbReference type="GO" id="GO:0003779">
    <property type="term" value="F:actin binding"/>
    <property type="evidence" value="ECO:0007669"/>
    <property type="project" value="TreeGrafter"/>
</dbReference>
<dbReference type="PANTHER" id="PTHR12287:SF23">
    <property type="entry name" value="AROUSER, ISOFORM A-RELATED"/>
    <property type="match status" value="1"/>
</dbReference>
<reference evidence="5" key="1">
    <citation type="submission" date="2020-11" db="EMBL/GenBank/DDBJ databases">
        <authorList>
            <person name="Tran Van P."/>
        </authorList>
    </citation>
    <scope>NUCLEOTIDE SEQUENCE</scope>
</reference>
<feature type="compositionally biased region" description="Basic and acidic residues" evidence="1">
    <location>
        <begin position="382"/>
        <end position="403"/>
    </location>
</feature>
<evidence type="ECO:0000259" key="4">
    <source>
        <dbReference type="Pfam" id="PF22975"/>
    </source>
</evidence>
<feature type="compositionally biased region" description="Polar residues" evidence="1">
    <location>
        <begin position="632"/>
        <end position="642"/>
    </location>
</feature>
<evidence type="ECO:0000259" key="3">
    <source>
        <dbReference type="Pfam" id="PF18016"/>
    </source>
</evidence>
<dbReference type="AlphaFoldDB" id="A0A7R9F4K7"/>
<name>A0A7R9F4K7_9NEOP</name>
<feature type="compositionally biased region" description="Basic residues" evidence="1">
    <location>
        <begin position="744"/>
        <end position="754"/>
    </location>
</feature>